<comment type="caution">
    <text evidence="2">The sequence shown here is derived from an EMBL/GenBank/DDBJ whole genome shotgun (WGS) entry which is preliminary data.</text>
</comment>
<evidence type="ECO:0000256" key="1">
    <source>
        <dbReference type="SAM" id="MobiDB-lite"/>
    </source>
</evidence>
<proteinExistence type="predicted"/>
<reference evidence="2 3" key="1">
    <citation type="submission" date="2020-12" db="EMBL/GenBank/DDBJ databases">
        <title>Concerted genomic and epigenomic changes stabilize Arabidopsis allopolyploids.</title>
        <authorList>
            <person name="Chen Z."/>
        </authorList>
    </citation>
    <scope>NUCLEOTIDE SEQUENCE [LARGE SCALE GENOMIC DNA]</scope>
    <source>
        <strain evidence="2">Allo738</strain>
        <tissue evidence="2">Leaf</tissue>
    </source>
</reference>
<evidence type="ECO:0000313" key="3">
    <source>
        <dbReference type="Proteomes" id="UP000694240"/>
    </source>
</evidence>
<name>A0A8T2C3M2_9BRAS</name>
<dbReference type="EMBL" id="JAEFBK010000006">
    <property type="protein sequence ID" value="KAG7592602.1"/>
    <property type="molecule type" value="Genomic_DNA"/>
</dbReference>
<dbReference type="AlphaFoldDB" id="A0A8T2C3M2"/>
<evidence type="ECO:0000313" key="2">
    <source>
        <dbReference type="EMBL" id="KAG7592602.1"/>
    </source>
</evidence>
<accession>A0A8T2C3M2</accession>
<dbReference type="Proteomes" id="UP000694240">
    <property type="component" value="Chromosome 6"/>
</dbReference>
<gene>
    <name evidence="2" type="ORF">ISN45_Aa01g014720</name>
</gene>
<protein>
    <submittedName>
        <fullName evidence="2">Uncharacterized protein</fullName>
    </submittedName>
</protein>
<feature type="compositionally biased region" description="Polar residues" evidence="1">
    <location>
        <begin position="58"/>
        <end position="68"/>
    </location>
</feature>
<feature type="region of interest" description="Disordered" evidence="1">
    <location>
        <begin position="49"/>
        <end position="71"/>
    </location>
</feature>
<organism evidence="2 3">
    <name type="scientific">Arabidopsis thaliana x Arabidopsis arenosa</name>
    <dbReference type="NCBI Taxonomy" id="1240361"/>
    <lineage>
        <taxon>Eukaryota</taxon>
        <taxon>Viridiplantae</taxon>
        <taxon>Streptophyta</taxon>
        <taxon>Embryophyta</taxon>
        <taxon>Tracheophyta</taxon>
        <taxon>Spermatophyta</taxon>
        <taxon>Magnoliopsida</taxon>
        <taxon>eudicotyledons</taxon>
        <taxon>Gunneridae</taxon>
        <taxon>Pentapetalae</taxon>
        <taxon>rosids</taxon>
        <taxon>malvids</taxon>
        <taxon>Brassicales</taxon>
        <taxon>Brassicaceae</taxon>
        <taxon>Camelineae</taxon>
        <taxon>Arabidopsis</taxon>
    </lineage>
</organism>
<sequence>MISSIYELLYLSLSSLWWSSDSLISISIWIQAQRRKSRSKIDDLCNQIETKREHRSSSKPPNQVSGFSRSGDKRITVINGRGQMCFSFSGAVG</sequence>
<keyword evidence="3" id="KW-1185">Reference proteome</keyword>